<keyword evidence="2" id="KW-0342">GTP-binding</keyword>
<evidence type="ECO:0000256" key="1">
    <source>
        <dbReference type="ARBA" id="ARBA00022741"/>
    </source>
</evidence>
<sequence length="895" mass="99162">CGPVPQQHSNVTRPLSAASIKSCQFVRAADQPAAGGRGRTVPGVPFGVVTQRQTPSAGQRHDSFWRVGESRRSLLRGGSAVCARGYGAAATGQEWRRLRLRLMLLQILDITTLARTKKWEDKETDRQITDNFLALCGLAALEKVTHLVAPKEVEAHTFAELETAITNFLQPQKHLVVAERTKFFTLRQAADEPITEFLSRLRKGATHCEFDALKTCTSPEEEMVRLMLISGLQNPEDQRRILGAMQTKDLKITEIVDIVRTIEQIDTGASVSVLSSHLWESLQCPKLDKYHRRLEAYDGPHPKDIGKKLSTTVEMRGRIHPAELMVVSSSKTFGLLGRDLLDGDAVFHAATTATAAPANEPLPTIKGIKASMELIEGRRLRVPVVSTFQQGDPVQFKANGDTTSSRAEFLMSQGRNTSWLLTGAKLHLASNNQFGPLAPASEADEEEEEVHQQPQTNMPEIPPEIAPTRRSTRSDSAEGRQFSSVPRLCAASQSCKIVLDPWHAAKQVLPGLRERRGFNAIWISERPARHPPPGLKGDQLIEILGDVAQLSSDSRNPDRPCWALTAASTERLPNPILKQLIALVREEQEAEQTEGGTCKLSVQLQALHMAHGTAHGPLVHPTSDEPQAHTVSILEAMTEAGKNVDGQQQQQQQQKKQQLTRQEKDLCNKKRRELSLITKRLEVSAELKIKIILVGNSSVGKTSLIHKFVDDKADIRTTQVTMLCDFYHCLVPLSGRAVHIRIWDTGGMERFHDSNLTASFYRNSDGVLLVFSVNDLDSFNSLPRWLERVRQNVGQSSQFDCGIIGNKSDLSEQRHVSHQDAQRYANQLGFTYTETSALDVVNVQKAFTDLALAVIRRNQTAQQMAGASQQQLEKPLRLFRRADSADPANRACGCG</sequence>
<dbReference type="InterPro" id="IPR027417">
    <property type="entry name" value="P-loop_NTPase"/>
</dbReference>
<evidence type="ECO:0000256" key="2">
    <source>
        <dbReference type="ARBA" id="ARBA00023134"/>
    </source>
</evidence>
<dbReference type="SMART" id="SM00173">
    <property type="entry name" value="RAS"/>
    <property type="match status" value="1"/>
</dbReference>
<dbReference type="InterPro" id="IPR021109">
    <property type="entry name" value="Peptidase_aspartic_dom_sf"/>
</dbReference>
<dbReference type="WBParaSite" id="maker-uti_cns_0012587-snap-gene-0.2-mRNA-1">
    <property type="protein sequence ID" value="maker-uti_cns_0012587-snap-gene-0.2-mRNA-1"/>
    <property type="gene ID" value="maker-uti_cns_0012587-snap-gene-0.2"/>
</dbReference>
<dbReference type="Pfam" id="PF00071">
    <property type="entry name" value="Ras"/>
    <property type="match status" value="1"/>
</dbReference>
<keyword evidence="4" id="KW-1185">Reference proteome</keyword>
<feature type="region of interest" description="Disordered" evidence="3">
    <location>
        <begin position="432"/>
        <end position="480"/>
    </location>
</feature>
<dbReference type="SUPFAM" id="SSF52540">
    <property type="entry name" value="P-loop containing nucleoside triphosphate hydrolases"/>
    <property type="match status" value="1"/>
</dbReference>
<dbReference type="CDD" id="cd00154">
    <property type="entry name" value="Rab"/>
    <property type="match status" value="1"/>
</dbReference>
<dbReference type="Gene3D" id="3.40.50.300">
    <property type="entry name" value="P-loop containing nucleotide triphosphate hydrolases"/>
    <property type="match status" value="1"/>
</dbReference>
<dbReference type="FunFam" id="3.40.50.300:FF:001447">
    <property type="entry name" value="Ras-related protein Rab-1B"/>
    <property type="match status" value="1"/>
</dbReference>
<proteinExistence type="predicted"/>
<dbReference type="Proteomes" id="UP000095280">
    <property type="component" value="Unplaced"/>
</dbReference>
<dbReference type="GO" id="GO:0003924">
    <property type="term" value="F:GTPase activity"/>
    <property type="evidence" value="ECO:0007669"/>
    <property type="project" value="InterPro"/>
</dbReference>
<feature type="region of interest" description="Disordered" evidence="3">
    <location>
        <begin position="641"/>
        <end position="664"/>
    </location>
</feature>
<accession>A0A1I8IGD3</accession>
<protein>
    <submittedName>
        <fullName evidence="5">Retrovirus-related Pol polyprotein from transposon 17.6</fullName>
    </submittedName>
</protein>
<dbReference type="PROSITE" id="PS51421">
    <property type="entry name" value="RAS"/>
    <property type="match status" value="1"/>
</dbReference>
<dbReference type="PROSITE" id="PS51419">
    <property type="entry name" value="RAB"/>
    <property type="match status" value="1"/>
</dbReference>
<dbReference type="InterPro" id="IPR005225">
    <property type="entry name" value="Small_GTP-bd"/>
</dbReference>
<dbReference type="SMART" id="SM00174">
    <property type="entry name" value="RHO"/>
    <property type="match status" value="1"/>
</dbReference>
<keyword evidence="1" id="KW-0547">Nucleotide-binding</keyword>
<evidence type="ECO:0000313" key="5">
    <source>
        <dbReference type="WBParaSite" id="maker-uti_cns_0012587-snap-gene-0.2-mRNA-1"/>
    </source>
</evidence>
<dbReference type="Gene3D" id="2.40.70.10">
    <property type="entry name" value="Acid Proteases"/>
    <property type="match status" value="1"/>
</dbReference>
<evidence type="ECO:0000313" key="4">
    <source>
        <dbReference type="Proteomes" id="UP000095280"/>
    </source>
</evidence>
<feature type="compositionally biased region" description="Low complexity" evidence="3">
    <location>
        <begin position="647"/>
        <end position="657"/>
    </location>
</feature>
<dbReference type="SUPFAM" id="SSF50630">
    <property type="entry name" value="Acid proteases"/>
    <property type="match status" value="1"/>
</dbReference>
<dbReference type="GO" id="GO:0005525">
    <property type="term" value="F:GTP binding"/>
    <property type="evidence" value="ECO:0007669"/>
    <property type="project" value="UniProtKB-KW"/>
</dbReference>
<reference evidence="5" key="1">
    <citation type="submission" date="2016-11" db="UniProtKB">
        <authorList>
            <consortium name="WormBaseParasite"/>
        </authorList>
    </citation>
    <scope>IDENTIFICATION</scope>
</reference>
<name>A0A1I8IGD3_9PLAT</name>
<dbReference type="PANTHER" id="PTHR47977">
    <property type="entry name" value="RAS-RELATED PROTEIN RAB"/>
    <property type="match status" value="1"/>
</dbReference>
<organism evidence="4 5">
    <name type="scientific">Macrostomum lignano</name>
    <dbReference type="NCBI Taxonomy" id="282301"/>
    <lineage>
        <taxon>Eukaryota</taxon>
        <taxon>Metazoa</taxon>
        <taxon>Spiralia</taxon>
        <taxon>Lophotrochozoa</taxon>
        <taxon>Platyhelminthes</taxon>
        <taxon>Rhabditophora</taxon>
        <taxon>Macrostomorpha</taxon>
        <taxon>Macrostomida</taxon>
        <taxon>Macrostomidae</taxon>
        <taxon>Macrostomum</taxon>
    </lineage>
</organism>
<dbReference type="SMART" id="SM00175">
    <property type="entry name" value="RAB"/>
    <property type="match status" value="1"/>
</dbReference>
<dbReference type="NCBIfam" id="TIGR00231">
    <property type="entry name" value="small_GTP"/>
    <property type="match status" value="1"/>
</dbReference>
<dbReference type="InterPro" id="IPR050227">
    <property type="entry name" value="Rab"/>
</dbReference>
<dbReference type="InterPro" id="IPR001806">
    <property type="entry name" value="Small_GTPase"/>
</dbReference>
<evidence type="ECO:0000256" key="3">
    <source>
        <dbReference type="SAM" id="MobiDB-lite"/>
    </source>
</evidence>
<feature type="region of interest" description="Disordered" evidence="3">
    <location>
        <begin position="32"/>
        <end position="61"/>
    </location>
</feature>
<dbReference type="PRINTS" id="PR00449">
    <property type="entry name" value="RASTRNSFRMNG"/>
</dbReference>
<dbReference type="AlphaFoldDB" id="A0A1I8IGD3"/>